<comment type="caution">
    <text evidence="1">The sequence shown here is derived from an EMBL/GenBank/DDBJ whole genome shotgun (WGS) entry which is preliminary data.</text>
</comment>
<dbReference type="PROSITE" id="PS51257">
    <property type="entry name" value="PROKAR_LIPOPROTEIN"/>
    <property type="match status" value="1"/>
</dbReference>
<dbReference type="Proteomes" id="UP001550044">
    <property type="component" value="Unassembled WGS sequence"/>
</dbReference>
<evidence type="ECO:0000313" key="2">
    <source>
        <dbReference type="Proteomes" id="UP001550044"/>
    </source>
</evidence>
<dbReference type="RefSeq" id="WP_356711553.1">
    <property type="nucleotide sequence ID" value="NZ_JBEXIP010000028.1"/>
</dbReference>
<dbReference type="EMBL" id="JBEXIP010000028">
    <property type="protein sequence ID" value="MET8436651.1"/>
    <property type="molecule type" value="Genomic_DNA"/>
</dbReference>
<proteinExistence type="predicted"/>
<evidence type="ECO:0008006" key="3">
    <source>
        <dbReference type="Google" id="ProtNLM"/>
    </source>
</evidence>
<reference evidence="1 2" key="1">
    <citation type="submission" date="2024-06" db="EMBL/GenBank/DDBJ databases">
        <title>The Natural Products Discovery Center: Release of the First 8490 Sequenced Strains for Exploring Actinobacteria Biosynthetic Diversity.</title>
        <authorList>
            <person name="Kalkreuter E."/>
            <person name="Kautsar S.A."/>
            <person name="Yang D."/>
            <person name="Bader C.D."/>
            <person name="Teijaro C.N."/>
            <person name="Fluegel L."/>
            <person name="Davis C.M."/>
            <person name="Simpson J.R."/>
            <person name="Lauterbach L."/>
            <person name="Steele A.D."/>
            <person name="Gui C."/>
            <person name="Meng S."/>
            <person name="Li G."/>
            <person name="Viehrig K."/>
            <person name="Ye F."/>
            <person name="Su P."/>
            <person name="Kiefer A.F."/>
            <person name="Nichols A."/>
            <person name="Cepeda A.J."/>
            <person name="Yan W."/>
            <person name="Fan B."/>
            <person name="Jiang Y."/>
            <person name="Adhikari A."/>
            <person name="Zheng C.-J."/>
            <person name="Schuster L."/>
            <person name="Cowan T.M."/>
            <person name="Smanski M.J."/>
            <person name="Chevrette M.G."/>
            <person name="De Carvalho L.P.S."/>
            <person name="Shen B."/>
        </authorList>
    </citation>
    <scope>NUCLEOTIDE SEQUENCE [LARGE SCALE GENOMIC DNA]</scope>
    <source>
        <strain evidence="1 2">NPDC005137</strain>
    </source>
</reference>
<protein>
    <recommendedName>
        <fullName evidence="3">Secreted protein</fullName>
    </recommendedName>
</protein>
<name>A0ABV2UGP7_9ACTN</name>
<gene>
    <name evidence="1" type="ORF">ABZV61_28520</name>
</gene>
<organism evidence="1 2">
    <name type="scientific">Streptomyces sp. 900116325</name>
    <dbReference type="NCBI Taxonomy" id="3154295"/>
    <lineage>
        <taxon>Bacteria</taxon>
        <taxon>Bacillati</taxon>
        <taxon>Actinomycetota</taxon>
        <taxon>Actinomycetes</taxon>
        <taxon>Kitasatosporales</taxon>
        <taxon>Streptomycetaceae</taxon>
        <taxon>Streptomyces</taxon>
    </lineage>
</organism>
<accession>A0ABV2UGP7</accession>
<evidence type="ECO:0000313" key="1">
    <source>
        <dbReference type="EMBL" id="MET8436651.1"/>
    </source>
</evidence>
<keyword evidence="2" id="KW-1185">Reference proteome</keyword>
<sequence>MGRRRSGRPVWLVAAALLLLLGGCRIGTSDDVSLPPRAGAWSIDYVGPPGQVQMADLAAVSATEAWAVTEKRGSAGSWKPGLLRLLDGRWSAVQIPAQLRAQPWLRLAAAGPRSVWLYPDAWGGVPPQKSGDAPSGPWEHCPALRWDGTRWHQVPLGFPPVDLDVVSPDDAWALDASGAARHWDGTRWRTVPLPARGIDIEVRAADDVWVAGDKAFDDRPKQPAAVHWDGSGWQLTPLRRYQAPYDAEVVDNGSILRDIRAESAGDAWALGVHTVVDERDDAGRDEPRGAVDEHILLHWSGTRWQPVPGPPRPFRDKTYGQAVPDGTGGMLLGAWAYRTAEGTYFRIDAPPNTEGWQETDLPPLQRRWLTVQEADVIPGTHTILAAADLVGHDSVTRPAVIRLTLDAP</sequence>